<evidence type="ECO:0000256" key="1">
    <source>
        <dbReference type="ARBA" id="ARBA00004123"/>
    </source>
</evidence>
<keyword evidence="11" id="KW-1185">Reference proteome</keyword>
<dbReference type="PANTHER" id="PTHR31221:SF360">
    <property type="entry name" value="WRKY DOMAIN-CONTAINING PROTEIN"/>
    <property type="match status" value="1"/>
</dbReference>
<keyword evidence="3" id="KW-0805">Transcription regulation</keyword>
<dbReference type="Proteomes" id="UP001153076">
    <property type="component" value="Unassembled WGS sequence"/>
</dbReference>
<reference evidence="10" key="1">
    <citation type="submission" date="2022-04" db="EMBL/GenBank/DDBJ databases">
        <title>Carnegiea gigantea Genome sequencing and assembly v2.</title>
        <authorList>
            <person name="Copetti D."/>
            <person name="Sanderson M.J."/>
            <person name="Burquez A."/>
            <person name="Wojciechowski M.F."/>
        </authorList>
    </citation>
    <scope>NUCLEOTIDE SEQUENCE</scope>
    <source>
        <strain evidence="10">SGP5-SGP5p</strain>
        <tissue evidence="10">Aerial part</tissue>
    </source>
</reference>
<dbReference type="InterPro" id="IPR003657">
    <property type="entry name" value="WRKY_dom"/>
</dbReference>
<gene>
    <name evidence="10" type="ORF">Cgig2_006332</name>
</gene>
<name>A0A9Q1JFZ7_9CARY</name>
<feature type="region of interest" description="Disordered" evidence="7">
    <location>
        <begin position="107"/>
        <end position="133"/>
    </location>
</feature>
<sequence length="241" mass="27499">MQYEKLNRDWSEVELQNLHNKLVEQKHMFDQHVASTTQIITELKSEVQLYRVAFGAQMYSGAFGMFGTNPMARTNDYAYAPTIPNTQEGWNLDAPKKQTDLNFNKEQPATTQPQATMRRSYNNSQTQPAVQINRAHKRSEDGYCWRKYGKKQVKGTENPRSYYKCLYPNCPTKKKVERSPEGYVTEIVYKGSHNHLKPQPGRRSSVQNNAFDGSKGSNASGAVLCVVAVVFLFWANQISDT</sequence>
<proteinExistence type="predicted"/>
<feature type="compositionally biased region" description="Polar residues" evidence="7">
    <location>
        <begin position="202"/>
        <end position="212"/>
    </location>
</feature>
<dbReference type="InterPro" id="IPR036576">
    <property type="entry name" value="WRKY_dom_sf"/>
</dbReference>
<feature type="compositionally biased region" description="Polar residues" evidence="7">
    <location>
        <begin position="107"/>
        <end position="130"/>
    </location>
</feature>
<feature type="region of interest" description="Disordered" evidence="7">
    <location>
        <begin position="193"/>
        <end position="212"/>
    </location>
</feature>
<dbReference type="PANTHER" id="PTHR31221">
    <property type="entry name" value="WRKY TRANSCRIPTION FACTOR PROTEIN 1-RELATED"/>
    <property type="match status" value="1"/>
</dbReference>
<protein>
    <recommendedName>
        <fullName evidence="9">WRKY domain-containing protein</fullName>
    </recommendedName>
</protein>
<dbReference type="Pfam" id="PF03106">
    <property type="entry name" value="WRKY"/>
    <property type="match status" value="1"/>
</dbReference>
<keyword evidence="6" id="KW-0539">Nucleus</keyword>
<keyword evidence="5" id="KW-0804">Transcription</keyword>
<comment type="caution">
    <text evidence="10">The sequence shown here is derived from an EMBL/GenBank/DDBJ whole genome shotgun (WGS) entry which is preliminary data.</text>
</comment>
<feature type="domain" description="WRKY" evidence="9">
    <location>
        <begin position="140"/>
        <end position="198"/>
    </location>
</feature>
<accession>A0A9Q1JFZ7</accession>
<dbReference type="GO" id="GO:0005634">
    <property type="term" value="C:nucleus"/>
    <property type="evidence" value="ECO:0007669"/>
    <property type="project" value="UniProtKB-SubCell"/>
</dbReference>
<dbReference type="OrthoDB" id="5065855at2759"/>
<comment type="subcellular location">
    <subcellularLocation>
        <location evidence="1">Nucleus</location>
    </subcellularLocation>
</comment>
<dbReference type="EMBL" id="JAKOGI010003371">
    <property type="protein sequence ID" value="KAJ8420529.1"/>
    <property type="molecule type" value="Genomic_DNA"/>
</dbReference>
<evidence type="ECO:0000256" key="6">
    <source>
        <dbReference type="ARBA" id="ARBA00023242"/>
    </source>
</evidence>
<dbReference type="InterPro" id="IPR044810">
    <property type="entry name" value="WRKY_plant"/>
</dbReference>
<dbReference type="SMART" id="SM00774">
    <property type="entry name" value="WRKY"/>
    <property type="match status" value="1"/>
</dbReference>
<evidence type="ECO:0000256" key="4">
    <source>
        <dbReference type="ARBA" id="ARBA00023125"/>
    </source>
</evidence>
<dbReference type="SUPFAM" id="SSF118290">
    <property type="entry name" value="WRKY DNA-binding domain"/>
    <property type="match status" value="1"/>
</dbReference>
<evidence type="ECO:0000256" key="3">
    <source>
        <dbReference type="ARBA" id="ARBA00023015"/>
    </source>
</evidence>
<dbReference type="FunFam" id="2.20.25.80:FF:000006">
    <property type="entry name" value="WRKY transcription factor"/>
    <property type="match status" value="1"/>
</dbReference>
<keyword evidence="4" id="KW-0238">DNA-binding</keyword>
<keyword evidence="8" id="KW-0472">Membrane</keyword>
<evidence type="ECO:0000313" key="10">
    <source>
        <dbReference type="EMBL" id="KAJ8420529.1"/>
    </source>
</evidence>
<dbReference type="AlphaFoldDB" id="A0A9Q1JFZ7"/>
<evidence type="ECO:0000256" key="7">
    <source>
        <dbReference type="SAM" id="MobiDB-lite"/>
    </source>
</evidence>
<keyword evidence="2" id="KW-0677">Repeat</keyword>
<keyword evidence="8" id="KW-0812">Transmembrane</keyword>
<evidence type="ECO:0000256" key="2">
    <source>
        <dbReference type="ARBA" id="ARBA00022737"/>
    </source>
</evidence>
<evidence type="ECO:0000256" key="8">
    <source>
        <dbReference type="SAM" id="Phobius"/>
    </source>
</evidence>
<dbReference type="Gene3D" id="2.20.25.80">
    <property type="entry name" value="WRKY domain"/>
    <property type="match status" value="1"/>
</dbReference>
<organism evidence="10 11">
    <name type="scientific">Carnegiea gigantea</name>
    <dbReference type="NCBI Taxonomy" id="171969"/>
    <lineage>
        <taxon>Eukaryota</taxon>
        <taxon>Viridiplantae</taxon>
        <taxon>Streptophyta</taxon>
        <taxon>Embryophyta</taxon>
        <taxon>Tracheophyta</taxon>
        <taxon>Spermatophyta</taxon>
        <taxon>Magnoliopsida</taxon>
        <taxon>eudicotyledons</taxon>
        <taxon>Gunneridae</taxon>
        <taxon>Pentapetalae</taxon>
        <taxon>Caryophyllales</taxon>
        <taxon>Cactineae</taxon>
        <taxon>Cactaceae</taxon>
        <taxon>Cactoideae</taxon>
        <taxon>Echinocereeae</taxon>
        <taxon>Carnegiea</taxon>
    </lineage>
</organism>
<dbReference type="GO" id="GO:0003700">
    <property type="term" value="F:DNA-binding transcription factor activity"/>
    <property type="evidence" value="ECO:0007669"/>
    <property type="project" value="InterPro"/>
</dbReference>
<dbReference type="PROSITE" id="PS50811">
    <property type="entry name" value="WRKY"/>
    <property type="match status" value="1"/>
</dbReference>
<evidence type="ECO:0000313" key="11">
    <source>
        <dbReference type="Proteomes" id="UP001153076"/>
    </source>
</evidence>
<evidence type="ECO:0000259" key="9">
    <source>
        <dbReference type="PROSITE" id="PS50811"/>
    </source>
</evidence>
<feature type="transmembrane region" description="Helical" evidence="8">
    <location>
        <begin position="216"/>
        <end position="235"/>
    </location>
</feature>
<evidence type="ECO:0000256" key="5">
    <source>
        <dbReference type="ARBA" id="ARBA00023163"/>
    </source>
</evidence>
<keyword evidence="8" id="KW-1133">Transmembrane helix</keyword>
<dbReference type="GO" id="GO:0043565">
    <property type="term" value="F:sequence-specific DNA binding"/>
    <property type="evidence" value="ECO:0007669"/>
    <property type="project" value="InterPro"/>
</dbReference>